<dbReference type="Proteomes" id="UP000288805">
    <property type="component" value="Unassembled WGS sequence"/>
</dbReference>
<dbReference type="InterPro" id="IPR000742">
    <property type="entry name" value="EGF"/>
</dbReference>
<evidence type="ECO:0000256" key="19">
    <source>
        <dbReference type="SAM" id="SignalP"/>
    </source>
</evidence>
<evidence type="ECO:0000256" key="5">
    <source>
        <dbReference type="ARBA" id="ARBA00022692"/>
    </source>
</evidence>
<feature type="chain" id="PRO_5019186816" description="non-specific serine/threonine protein kinase" evidence="19">
    <location>
        <begin position="20"/>
        <end position="1007"/>
    </location>
</feature>
<evidence type="ECO:0000256" key="14">
    <source>
        <dbReference type="ARBA" id="ARBA00047899"/>
    </source>
</evidence>
<evidence type="ECO:0000313" key="24">
    <source>
        <dbReference type="EMBL" id="RVW13882.1"/>
    </source>
</evidence>
<dbReference type="GO" id="GO:0005524">
    <property type="term" value="F:ATP binding"/>
    <property type="evidence" value="ECO:0007669"/>
    <property type="project" value="UniProtKB-UniRule"/>
</dbReference>
<dbReference type="Pfam" id="PF11883">
    <property type="entry name" value="DUF3403"/>
    <property type="match status" value="2"/>
</dbReference>
<dbReference type="InterPro" id="IPR000719">
    <property type="entry name" value="Prot_kinase_dom"/>
</dbReference>
<evidence type="ECO:0000256" key="1">
    <source>
        <dbReference type="ARBA" id="ARBA00004167"/>
    </source>
</evidence>
<keyword evidence="24" id="KW-0430">Lectin</keyword>
<dbReference type="PROSITE" id="PS50011">
    <property type="entry name" value="PROTEIN_KINASE_DOM"/>
    <property type="match status" value="1"/>
</dbReference>
<keyword evidence="3" id="KW-0723">Serine/threonine-protein kinase</keyword>
<dbReference type="InterPro" id="IPR008271">
    <property type="entry name" value="Ser/Thr_kinase_AS"/>
</dbReference>
<dbReference type="InterPro" id="IPR011009">
    <property type="entry name" value="Kinase-like_dom_sf"/>
</dbReference>
<dbReference type="EC" id="2.7.11.1" evidence="2"/>
<evidence type="ECO:0000259" key="20">
    <source>
        <dbReference type="PROSITE" id="PS50011"/>
    </source>
</evidence>
<keyword evidence="10 18" id="KW-1133">Transmembrane helix</keyword>
<dbReference type="InterPro" id="IPR003609">
    <property type="entry name" value="Pan_app"/>
</dbReference>
<evidence type="ECO:0000256" key="10">
    <source>
        <dbReference type="ARBA" id="ARBA00022989"/>
    </source>
</evidence>
<dbReference type="InterPro" id="IPR036426">
    <property type="entry name" value="Bulb-type_lectin_dom_sf"/>
</dbReference>
<keyword evidence="7 17" id="KW-0547">Nucleotide-binding</keyword>
<dbReference type="FunFam" id="2.90.10.10:FF:000029">
    <property type="entry name" value="G-type lectin S-receptor-like serine/threonine-protein kinase"/>
    <property type="match status" value="1"/>
</dbReference>
<dbReference type="SUPFAM" id="SSF56112">
    <property type="entry name" value="Protein kinase-like (PK-like)"/>
    <property type="match status" value="2"/>
</dbReference>
<dbReference type="GO" id="GO:0016020">
    <property type="term" value="C:membrane"/>
    <property type="evidence" value="ECO:0007669"/>
    <property type="project" value="UniProtKB-SubCell"/>
</dbReference>
<dbReference type="GO" id="GO:0004674">
    <property type="term" value="F:protein serine/threonine kinase activity"/>
    <property type="evidence" value="ECO:0007669"/>
    <property type="project" value="UniProtKB-KW"/>
</dbReference>
<dbReference type="PROSITE" id="PS50948">
    <property type="entry name" value="PAN"/>
    <property type="match status" value="1"/>
</dbReference>
<evidence type="ECO:0000256" key="9">
    <source>
        <dbReference type="ARBA" id="ARBA00022840"/>
    </source>
</evidence>
<keyword evidence="8 24" id="KW-0418">Kinase</keyword>
<dbReference type="PROSITE" id="PS00108">
    <property type="entry name" value="PROTEIN_KINASE_ST"/>
    <property type="match status" value="1"/>
</dbReference>
<dbReference type="PROSITE" id="PS00107">
    <property type="entry name" value="PROTEIN_KINASE_ATP"/>
    <property type="match status" value="1"/>
</dbReference>
<evidence type="ECO:0000256" key="12">
    <source>
        <dbReference type="ARBA" id="ARBA00023157"/>
    </source>
</evidence>
<feature type="binding site" evidence="17">
    <location>
        <position position="498"/>
    </location>
    <ligand>
        <name>ATP</name>
        <dbReference type="ChEBI" id="CHEBI:30616"/>
    </ligand>
</feature>
<evidence type="ECO:0000256" key="15">
    <source>
        <dbReference type="ARBA" id="ARBA00048679"/>
    </source>
</evidence>
<comment type="caution">
    <text evidence="16">Lacks conserved residue(s) required for the propagation of feature annotation.</text>
</comment>
<evidence type="ECO:0000256" key="13">
    <source>
        <dbReference type="ARBA" id="ARBA00023180"/>
    </source>
</evidence>
<dbReference type="Gene3D" id="1.10.510.10">
    <property type="entry name" value="Transferase(Phosphotransferase) domain 1"/>
    <property type="match status" value="2"/>
</dbReference>
<dbReference type="CDD" id="cd00028">
    <property type="entry name" value="B_lectin"/>
    <property type="match status" value="1"/>
</dbReference>
<dbReference type="SMART" id="SM00473">
    <property type="entry name" value="PAN_AP"/>
    <property type="match status" value="1"/>
</dbReference>
<evidence type="ECO:0000313" key="25">
    <source>
        <dbReference type="Proteomes" id="UP000288805"/>
    </source>
</evidence>
<keyword evidence="13" id="KW-0325">Glycoprotein</keyword>
<feature type="signal peptide" evidence="19">
    <location>
        <begin position="1"/>
        <end position="19"/>
    </location>
</feature>
<keyword evidence="9 17" id="KW-0067">ATP-binding</keyword>
<dbReference type="FunFam" id="1.10.510.10:FF:000060">
    <property type="entry name" value="G-type lectin S-receptor-like serine/threonine-protein kinase"/>
    <property type="match status" value="1"/>
</dbReference>
<dbReference type="GO" id="GO:0030246">
    <property type="term" value="F:carbohydrate binding"/>
    <property type="evidence" value="ECO:0007669"/>
    <property type="project" value="UniProtKB-KW"/>
</dbReference>
<dbReference type="CDD" id="cd01098">
    <property type="entry name" value="PAN_AP_plant"/>
    <property type="match status" value="1"/>
</dbReference>
<evidence type="ECO:0000256" key="2">
    <source>
        <dbReference type="ARBA" id="ARBA00012513"/>
    </source>
</evidence>
<accession>A0A438BSE2</accession>
<feature type="domain" description="Protein kinase" evidence="20">
    <location>
        <begin position="410"/>
        <end position="675"/>
    </location>
</feature>
<dbReference type="PANTHER" id="PTHR32444:SF158">
    <property type="entry name" value="RECEPTOR-LIKE SERINE_THREONINE-PROTEIN KINASE"/>
    <property type="match status" value="1"/>
</dbReference>
<evidence type="ECO:0000256" key="3">
    <source>
        <dbReference type="ARBA" id="ARBA00022527"/>
    </source>
</evidence>
<dbReference type="Pfam" id="PF08276">
    <property type="entry name" value="PAN_2"/>
    <property type="match status" value="1"/>
</dbReference>
<evidence type="ECO:0000259" key="23">
    <source>
        <dbReference type="PROSITE" id="PS50948"/>
    </source>
</evidence>
<dbReference type="InterPro" id="IPR017441">
    <property type="entry name" value="Protein_kinase_ATP_BS"/>
</dbReference>
<dbReference type="Pfam" id="PF01453">
    <property type="entry name" value="B_lectin"/>
    <property type="match status" value="1"/>
</dbReference>
<dbReference type="SMART" id="SM00220">
    <property type="entry name" value="S_TKc"/>
    <property type="match status" value="1"/>
</dbReference>
<evidence type="ECO:0000256" key="6">
    <source>
        <dbReference type="ARBA" id="ARBA00022729"/>
    </source>
</evidence>
<dbReference type="PROSITE" id="PS50026">
    <property type="entry name" value="EGF_3"/>
    <property type="match status" value="1"/>
</dbReference>
<dbReference type="SUPFAM" id="SSF51110">
    <property type="entry name" value="alpha-D-mannose-specific plant lectins"/>
    <property type="match status" value="1"/>
</dbReference>
<gene>
    <name evidence="24" type="primary">VvCHDh000031_16</name>
    <name evidence="24" type="ORF">CK203_079409</name>
</gene>
<dbReference type="PANTHER" id="PTHR32444">
    <property type="entry name" value="BULB-TYPE LECTIN DOMAIN-CONTAINING PROTEIN"/>
    <property type="match status" value="1"/>
</dbReference>
<dbReference type="PROSITE" id="PS50927">
    <property type="entry name" value="BULB_LECTIN"/>
    <property type="match status" value="1"/>
</dbReference>
<dbReference type="Pfam" id="PF00069">
    <property type="entry name" value="Pkinase"/>
    <property type="match status" value="1"/>
</dbReference>
<evidence type="ECO:0000256" key="7">
    <source>
        <dbReference type="ARBA" id="ARBA00022741"/>
    </source>
</evidence>
<keyword evidence="6 19" id="KW-0732">Signal</keyword>
<keyword evidence="4" id="KW-0808">Transferase</keyword>
<comment type="catalytic activity">
    <reaction evidence="14">
        <text>L-threonyl-[protein] + ATP = O-phospho-L-threonyl-[protein] + ADP + H(+)</text>
        <dbReference type="Rhea" id="RHEA:46608"/>
        <dbReference type="Rhea" id="RHEA-COMP:11060"/>
        <dbReference type="Rhea" id="RHEA-COMP:11605"/>
        <dbReference type="ChEBI" id="CHEBI:15378"/>
        <dbReference type="ChEBI" id="CHEBI:30013"/>
        <dbReference type="ChEBI" id="CHEBI:30616"/>
        <dbReference type="ChEBI" id="CHEBI:61977"/>
        <dbReference type="ChEBI" id="CHEBI:456216"/>
        <dbReference type="EC" id="2.7.11.1"/>
    </reaction>
</comment>
<sequence>MEFLSFMLFCFFFFNSSVALDTMTPNQTLSDHGETLVSNDKSFELGFFSPWNSINRYIGIWFKNVPEQTVVWVANKNNPLTNSSGVLRITSSGNIVIQNSESGIIVWSSNSSGTSPVLQLLNTGNLVVKDGWSDNNSGSFIWQSFDYPCDTIIPGMKLGSNLATGLDWYLTAWKSTQDPSTGEFTYKVDHQGLPQVVLRKGSEVRFRSGPWDGVRFAGSPEIKTINGVFKPIFVFNSTHVYYSFEEDNSTVSRFVLNQSGLIQHIVWNPRIGAWKDIITLNGHECDDNYDMCGPYGICKLVDQTICECPFGFTPKSPQDWNARQTSAGCVARKPLNCRAGEGFRKFKGLKLPDASYLNRTVASPAEYIRRYNEGGQVLHIRMAASELVCSLIWSDSKNKKTLVFPLMMVISSALLLGLVVSWCVVRRRTSRRRALGVDNPNQSFSRDIGEEDLELPLFDLVTIKVATNNFSLANKIGQGGFGLVYKGELPTGQEIAVKRLSEDSGQDQTRGTSITWQKRFDIIVGIARGLLYLHQDSRLRIIHRDLKASNILLDNDMNPKISDFGLARTFGNDQTEVNTNRVIGTYGYMSPEYVIDGLYSTKSDVFSFGVLVLEIVSGKRNRGFYHPDHDLNLVGHAWKLWNEGRPIELVDVFMEGQSPNSQVNPMLPPPKQPGFYTDRYIVETDSSSAGKQPCTPNEVTVTRLQDETYFSCTLYDDSVITRLVVEDTGLLQRFTWFSDTFQWNDPRQHPRAREIPTESAVPTARFLKVGNVKVPDTSGARVEKGWNSKACEEACLRDCSCTAYASISVAGKSRVCLTWYGELIDTVGYNHGGADLYVWVYAFDLVWLCTEVEWGLGQLPDGQEIAMERLSKNSGQGIQEFKNEVALIAKLQHQNLVKVLGSCIEGEVLTMETTLPFPKQPAFIFRTCNSADSSAVGEGPCSVNDVTINRPDMSAVVFMLSNETSLPSPKHPNFAFRRSYNSSQSTHSGTRSSSSVNGVIMTLLDAR</sequence>
<evidence type="ECO:0000256" key="8">
    <source>
        <dbReference type="ARBA" id="ARBA00022777"/>
    </source>
</evidence>
<evidence type="ECO:0000259" key="21">
    <source>
        <dbReference type="PROSITE" id="PS50026"/>
    </source>
</evidence>
<comment type="catalytic activity">
    <reaction evidence="15">
        <text>L-seryl-[protein] + ATP = O-phospho-L-seryl-[protein] + ADP + H(+)</text>
        <dbReference type="Rhea" id="RHEA:17989"/>
        <dbReference type="Rhea" id="RHEA-COMP:9863"/>
        <dbReference type="Rhea" id="RHEA-COMP:11604"/>
        <dbReference type="ChEBI" id="CHEBI:15378"/>
        <dbReference type="ChEBI" id="CHEBI:29999"/>
        <dbReference type="ChEBI" id="CHEBI:30616"/>
        <dbReference type="ChEBI" id="CHEBI:83421"/>
        <dbReference type="ChEBI" id="CHEBI:456216"/>
        <dbReference type="EC" id="2.7.11.1"/>
    </reaction>
</comment>
<evidence type="ECO:0000256" key="18">
    <source>
        <dbReference type="SAM" id="Phobius"/>
    </source>
</evidence>
<dbReference type="InterPro" id="IPR001480">
    <property type="entry name" value="Bulb-type_lectin_dom"/>
</dbReference>
<dbReference type="GO" id="GO:0048544">
    <property type="term" value="P:recognition of pollen"/>
    <property type="evidence" value="ECO:0007669"/>
    <property type="project" value="InterPro"/>
</dbReference>
<keyword evidence="24" id="KW-0675">Receptor</keyword>
<dbReference type="InterPro" id="IPR000858">
    <property type="entry name" value="S_locus_glycoprot_dom"/>
</dbReference>
<keyword evidence="12" id="KW-1015">Disulfide bond</keyword>
<protein>
    <recommendedName>
        <fullName evidence="2">non-specific serine/threonine protein kinase</fullName>
        <ecNumber evidence="2">2.7.11.1</ecNumber>
    </recommendedName>
</protein>
<evidence type="ECO:0000259" key="22">
    <source>
        <dbReference type="PROSITE" id="PS50927"/>
    </source>
</evidence>
<feature type="domain" description="Bulb-type lectin" evidence="22">
    <location>
        <begin position="20"/>
        <end position="141"/>
    </location>
</feature>
<dbReference type="Gene3D" id="3.30.200.20">
    <property type="entry name" value="Phosphorylase Kinase, domain 1"/>
    <property type="match status" value="1"/>
</dbReference>
<comment type="caution">
    <text evidence="24">The sequence shown here is derived from an EMBL/GenBank/DDBJ whole genome shotgun (WGS) entry which is preliminary data.</text>
</comment>
<dbReference type="EMBL" id="QGNW01002644">
    <property type="protein sequence ID" value="RVW13882.1"/>
    <property type="molecule type" value="Genomic_DNA"/>
</dbReference>
<organism evidence="24 25">
    <name type="scientific">Vitis vinifera</name>
    <name type="common">Grape</name>
    <dbReference type="NCBI Taxonomy" id="29760"/>
    <lineage>
        <taxon>Eukaryota</taxon>
        <taxon>Viridiplantae</taxon>
        <taxon>Streptophyta</taxon>
        <taxon>Embryophyta</taxon>
        <taxon>Tracheophyta</taxon>
        <taxon>Spermatophyta</taxon>
        <taxon>Magnoliopsida</taxon>
        <taxon>eudicotyledons</taxon>
        <taxon>Gunneridae</taxon>
        <taxon>Pentapetalae</taxon>
        <taxon>rosids</taxon>
        <taxon>Vitales</taxon>
        <taxon>Vitaceae</taxon>
        <taxon>Viteae</taxon>
        <taxon>Vitis</taxon>
    </lineage>
</organism>
<dbReference type="InterPro" id="IPR021820">
    <property type="entry name" value="S-locus_recpt_kinase_C"/>
</dbReference>
<keyword evidence="11 18" id="KW-0472">Membrane</keyword>
<evidence type="ECO:0000256" key="11">
    <source>
        <dbReference type="ARBA" id="ARBA00023136"/>
    </source>
</evidence>
<name>A0A438BSE2_VITVI</name>
<comment type="subcellular location">
    <subcellularLocation>
        <location evidence="1">Membrane</location>
        <topology evidence="1">Single-pass membrane protein</topology>
    </subcellularLocation>
</comment>
<keyword evidence="16" id="KW-0245">EGF-like domain</keyword>
<keyword evidence="5 18" id="KW-0812">Transmembrane</keyword>
<evidence type="ECO:0000256" key="17">
    <source>
        <dbReference type="PROSITE-ProRule" id="PRU10141"/>
    </source>
</evidence>
<proteinExistence type="predicted"/>
<feature type="transmembrane region" description="Helical" evidence="18">
    <location>
        <begin position="402"/>
        <end position="425"/>
    </location>
</feature>
<dbReference type="Pfam" id="PF00954">
    <property type="entry name" value="S_locus_glycop"/>
    <property type="match status" value="1"/>
</dbReference>
<dbReference type="Gene3D" id="2.90.10.10">
    <property type="entry name" value="Bulb-type lectin domain"/>
    <property type="match status" value="1"/>
</dbReference>
<evidence type="ECO:0000256" key="4">
    <source>
        <dbReference type="ARBA" id="ARBA00022679"/>
    </source>
</evidence>
<feature type="domain" description="Apple" evidence="23">
    <location>
        <begin position="761"/>
        <end position="841"/>
    </location>
</feature>
<dbReference type="SMART" id="SM00108">
    <property type="entry name" value="B_lectin"/>
    <property type="match status" value="1"/>
</dbReference>
<feature type="domain" description="EGF-like" evidence="21">
    <location>
        <begin position="281"/>
        <end position="318"/>
    </location>
</feature>
<reference evidence="24 25" key="1">
    <citation type="journal article" date="2018" name="PLoS Genet.">
        <title>Population sequencing reveals clonal diversity and ancestral inbreeding in the grapevine cultivar Chardonnay.</title>
        <authorList>
            <person name="Roach M.J."/>
            <person name="Johnson D.L."/>
            <person name="Bohlmann J."/>
            <person name="van Vuuren H.J."/>
            <person name="Jones S.J."/>
            <person name="Pretorius I.S."/>
            <person name="Schmidt S.A."/>
            <person name="Borneman A.R."/>
        </authorList>
    </citation>
    <scope>NUCLEOTIDE SEQUENCE [LARGE SCALE GENOMIC DNA]</scope>
    <source>
        <strain evidence="25">cv. Chardonnay</strain>
        <tissue evidence="24">Leaf</tissue>
    </source>
</reference>
<evidence type="ECO:0000256" key="16">
    <source>
        <dbReference type="PROSITE-ProRule" id="PRU00076"/>
    </source>
</evidence>
<dbReference type="AlphaFoldDB" id="A0A438BSE2"/>